<evidence type="ECO:0000256" key="2">
    <source>
        <dbReference type="ARBA" id="ARBA00022553"/>
    </source>
</evidence>
<dbReference type="InterPro" id="IPR017441">
    <property type="entry name" value="Protein_kinase_ATP_BS"/>
</dbReference>
<dbReference type="PANTHER" id="PTHR24351">
    <property type="entry name" value="RIBOSOMAL PROTEIN S6 KINASE"/>
    <property type="match status" value="1"/>
</dbReference>
<keyword evidence="4 7" id="KW-0547">Nucleotide-binding</keyword>
<dbReference type="InterPro" id="IPR011009">
    <property type="entry name" value="Kinase-like_dom_sf"/>
</dbReference>
<dbReference type="PROSITE" id="PS00107">
    <property type="entry name" value="PROTEIN_KINASE_ATP"/>
    <property type="match status" value="1"/>
</dbReference>
<dbReference type="Proteomes" id="UP000886653">
    <property type="component" value="Unassembled WGS sequence"/>
</dbReference>
<comment type="similarity">
    <text evidence="8">Belongs to the protein kinase superfamily.</text>
</comment>
<evidence type="ECO:0000313" key="10">
    <source>
        <dbReference type="EMBL" id="KAG0147692.1"/>
    </source>
</evidence>
<evidence type="ECO:0000256" key="7">
    <source>
        <dbReference type="PROSITE-ProRule" id="PRU10141"/>
    </source>
</evidence>
<gene>
    <name evidence="10" type="ORF">CROQUDRAFT_42555</name>
</gene>
<keyword evidence="2" id="KW-0597">Phosphoprotein</keyword>
<dbReference type="InterPro" id="IPR008271">
    <property type="entry name" value="Ser/Thr_kinase_AS"/>
</dbReference>
<feature type="domain" description="Protein kinase" evidence="9">
    <location>
        <begin position="22"/>
        <end position="283"/>
    </location>
</feature>
<evidence type="ECO:0000259" key="9">
    <source>
        <dbReference type="PROSITE" id="PS50011"/>
    </source>
</evidence>
<keyword evidence="11" id="KW-1185">Reference proteome</keyword>
<protein>
    <recommendedName>
        <fullName evidence="9">Protein kinase domain-containing protein</fullName>
    </recommendedName>
</protein>
<dbReference type="GO" id="GO:0004674">
    <property type="term" value="F:protein serine/threonine kinase activity"/>
    <property type="evidence" value="ECO:0007669"/>
    <property type="project" value="UniProtKB-KW"/>
</dbReference>
<dbReference type="GO" id="GO:0005524">
    <property type="term" value="F:ATP binding"/>
    <property type="evidence" value="ECO:0007669"/>
    <property type="project" value="UniProtKB-UniRule"/>
</dbReference>
<evidence type="ECO:0000256" key="5">
    <source>
        <dbReference type="ARBA" id="ARBA00022777"/>
    </source>
</evidence>
<accession>A0A9P6NP39</accession>
<proteinExistence type="inferred from homology"/>
<evidence type="ECO:0000256" key="1">
    <source>
        <dbReference type="ARBA" id="ARBA00022527"/>
    </source>
</evidence>
<name>A0A9P6NP39_9BASI</name>
<keyword evidence="3" id="KW-0808">Transferase</keyword>
<dbReference type="Gene3D" id="3.30.200.20">
    <property type="entry name" value="Phosphorylase Kinase, domain 1"/>
    <property type="match status" value="1"/>
</dbReference>
<evidence type="ECO:0000313" key="11">
    <source>
        <dbReference type="Proteomes" id="UP000886653"/>
    </source>
</evidence>
<keyword evidence="5" id="KW-0418">Kinase</keyword>
<comment type="caution">
    <text evidence="10">The sequence shown here is derived from an EMBL/GenBank/DDBJ whole genome shotgun (WGS) entry which is preliminary data.</text>
</comment>
<dbReference type="OrthoDB" id="346907at2759"/>
<dbReference type="Gene3D" id="1.10.510.10">
    <property type="entry name" value="Transferase(Phosphotransferase) domain 1"/>
    <property type="match status" value="1"/>
</dbReference>
<dbReference type="AlphaFoldDB" id="A0A9P6NP39"/>
<sequence length="340" mass="38067">MTVPLSSTPTTSTQPKTKISDYLLGKKLGSGSFGTVWLASKKGILHQGRPRICAIKVLNKSRISSSSFSTLRREATTMRKLAGKPFVLQLLESFSNSKYAFMAIELADMGDLGSLMASVGVMTYSQMAKFLVQISTGLHSIHTANFVYRDLKPGNVLIKASGEVRLADFGLSKDLGGPNGSTRSFCGTALYVAPEIILRNSYNYNVDWYSLGIMVHQMYTGTIPYKLKANDTEDDLFQIIVDGKVDVATTIDRAGRRFIRWLTKKDPTKRPQNIFQLQKHPWVCQIPWNDIALGKIQPSFKMTKEEIIQARTIKVEADYSHIYEVPDDMVDPYGHLFDDF</sequence>
<dbReference type="Pfam" id="PF00069">
    <property type="entry name" value="Pkinase"/>
    <property type="match status" value="1"/>
</dbReference>
<evidence type="ECO:0000256" key="8">
    <source>
        <dbReference type="RuleBase" id="RU000304"/>
    </source>
</evidence>
<dbReference type="PROSITE" id="PS00108">
    <property type="entry name" value="PROTEIN_KINASE_ST"/>
    <property type="match status" value="1"/>
</dbReference>
<dbReference type="PROSITE" id="PS50011">
    <property type="entry name" value="PROTEIN_KINASE_DOM"/>
    <property type="match status" value="1"/>
</dbReference>
<evidence type="ECO:0000256" key="3">
    <source>
        <dbReference type="ARBA" id="ARBA00022679"/>
    </source>
</evidence>
<dbReference type="SUPFAM" id="SSF56112">
    <property type="entry name" value="Protein kinase-like (PK-like)"/>
    <property type="match status" value="1"/>
</dbReference>
<feature type="binding site" evidence="7">
    <location>
        <position position="56"/>
    </location>
    <ligand>
        <name>ATP</name>
        <dbReference type="ChEBI" id="CHEBI:30616"/>
    </ligand>
</feature>
<keyword evidence="6 7" id="KW-0067">ATP-binding</keyword>
<evidence type="ECO:0000256" key="4">
    <source>
        <dbReference type="ARBA" id="ARBA00022741"/>
    </source>
</evidence>
<dbReference type="EMBL" id="MU167245">
    <property type="protein sequence ID" value="KAG0147692.1"/>
    <property type="molecule type" value="Genomic_DNA"/>
</dbReference>
<dbReference type="InterPro" id="IPR000719">
    <property type="entry name" value="Prot_kinase_dom"/>
</dbReference>
<organism evidence="10 11">
    <name type="scientific">Cronartium quercuum f. sp. fusiforme G11</name>
    <dbReference type="NCBI Taxonomy" id="708437"/>
    <lineage>
        <taxon>Eukaryota</taxon>
        <taxon>Fungi</taxon>
        <taxon>Dikarya</taxon>
        <taxon>Basidiomycota</taxon>
        <taxon>Pucciniomycotina</taxon>
        <taxon>Pucciniomycetes</taxon>
        <taxon>Pucciniales</taxon>
        <taxon>Coleosporiaceae</taxon>
        <taxon>Cronartium</taxon>
    </lineage>
</organism>
<reference evidence="10" key="1">
    <citation type="submission" date="2013-11" db="EMBL/GenBank/DDBJ databases">
        <title>Genome sequence of the fusiform rust pathogen reveals effectors for host alternation and coevolution with pine.</title>
        <authorList>
            <consortium name="DOE Joint Genome Institute"/>
            <person name="Smith K."/>
            <person name="Pendleton A."/>
            <person name="Kubisiak T."/>
            <person name="Anderson C."/>
            <person name="Salamov A."/>
            <person name="Aerts A."/>
            <person name="Riley R."/>
            <person name="Clum A."/>
            <person name="Lindquist E."/>
            <person name="Ence D."/>
            <person name="Campbell M."/>
            <person name="Kronenberg Z."/>
            <person name="Feau N."/>
            <person name="Dhillon B."/>
            <person name="Hamelin R."/>
            <person name="Burleigh J."/>
            <person name="Smith J."/>
            <person name="Yandell M."/>
            <person name="Nelson C."/>
            <person name="Grigoriev I."/>
            <person name="Davis J."/>
        </authorList>
    </citation>
    <scope>NUCLEOTIDE SEQUENCE</scope>
    <source>
        <strain evidence="10">G11</strain>
    </source>
</reference>
<dbReference type="SMART" id="SM00220">
    <property type="entry name" value="S_TKc"/>
    <property type="match status" value="1"/>
</dbReference>
<keyword evidence="1 8" id="KW-0723">Serine/threonine-protein kinase</keyword>
<evidence type="ECO:0000256" key="6">
    <source>
        <dbReference type="ARBA" id="ARBA00022840"/>
    </source>
</evidence>